<evidence type="ECO:0000313" key="3">
    <source>
        <dbReference type="Proteomes" id="UP000823632"/>
    </source>
</evidence>
<reference evidence="2" key="1">
    <citation type="submission" date="2020-10" db="EMBL/GenBank/DDBJ databases">
        <authorList>
            <person name="Gilroy R."/>
        </authorList>
    </citation>
    <scope>NUCLEOTIDE SEQUENCE</scope>
    <source>
        <strain evidence="2">10192</strain>
    </source>
</reference>
<dbReference type="Proteomes" id="UP000823632">
    <property type="component" value="Unassembled WGS sequence"/>
</dbReference>
<evidence type="ECO:0000256" key="1">
    <source>
        <dbReference type="SAM" id="MobiDB-lite"/>
    </source>
</evidence>
<protein>
    <submittedName>
        <fullName evidence="2">Uncharacterized protein</fullName>
    </submittedName>
</protein>
<feature type="region of interest" description="Disordered" evidence="1">
    <location>
        <begin position="48"/>
        <end position="80"/>
    </location>
</feature>
<comment type="caution">
    <text evidence="2">The sequence shown here is derived from an EMBL/GenBank/DDBJ whole genome shotgun (WGS) entry which is preliminary data.</text>
</comment>
<organism evidence="2 3">
    <name type="scientific">Candidatus Scatousia excrementipullorum</name>
    <dbReference type="NCBI Taxonomy" id="2840936"/>
    <lineage>
        <taxon>Bacteria</taxon>
        <taxon>Candidatus Scatousia</taxon>
    </lineage>
</organism>
<dbReference type="AlphaFoldDB" id="A0A9D9DQ80"/>
<evidence type="ECO:0000313" key="2">
    <source>
        <dbReference type="EMBL" id="MBO8430815.1"/>
    </source>
</evidence>
<name>A0A9D9DQ80_9BACT</name>
<proteinExistence type="predicted"/>
<dbReference type="EMBL" id="JADIND010000114">
    <property type="protein sequence ID" value="MBO8430815.1"/>
    <property type="molecule type" value="Genomic_DNA"/>
</dbReference>
<accession>A0A9D9DQ80</accession>
<reference evidence="2" key="2">
    <citation type="journal article" date="2021" name="PeerJ">
        <title>Extensive microbial diversity within the chicken gut microbiome revealed by metagenomics and culture.</title>
        <authorList>
            <person name="Gilroy R."/>
            <person name="Ravi A."/>
            <person name="Getino M."/>
            <person name="Pursley I."/>
            <person name="Horton D.L."/>
            <person name="Alikhan N.F."/>
            <person name="Baker D."/>
            <person name="Gharbi K."/>
            <person name="Hall N."/>
            <person name="Watson M."/>
            <person name="Adriaenssens E.M."/>
            <person name="Foster-Nyarko E."/>
            <person name="Jarju S."/>
            <person name="Secka A."/>
            <person name="Antonio M."/>
            <person name="Oren A."/>
            <person name="Chaudhuri R.R."/>
            <person name="La Ragione R."/>
            <person name="Hildebrand F."/>
            <person name="Pallen M.J."/>
        </authorList>
    </citation>
    <scope>NUCLEOTIDE SEQUENCE</scope>
    <source>
        <strain evidence="2">10192</strain>
    </source>
</reference>
<sequence length="113" mass="12089">MSMNVSSISGSMYGCYPDPEHQRIMRELRALGLEPTGDKTADKAKLEAAKAAMKSENNQQITPQAVDAGSEADKNQAFSAQDEAKASVEISALNMTGAEQVGQLNKLKLLGLF</sequence>
<gene>
    <name evidence="2" type="ORF">IAC76_05460</name>
</gene>